<feature type="compositionally biased region" description="Basic residues" evidence="1">
    <location>
        <begin position="14"/>
        <end position="23"/>
    </location>
</feature>
<keyword evidence="3" id="KW-1185">Reference proteome</keyword>
<sequence>MTPVMSRPAPQRRAPGRTRRSPRRVIAVLPAVERPEDDDLESRGKIKGRVESPVWSRRGGRVRSGGGERSPVDETAMTGRNLRRGSSLRHRLDYPPGATGGTTAEAPPSSPSANGAAVSVVSGIAAPAPSLATRRSQESKGAKPGEARTERRFRGTQSSGRTIDWCHSSSNYRQLGRVSARTMRGIRGDDLARGTEAGPRAGTRRRIFPEVGASARNGGRRSEHVVVSARTWIRTTRTSLPDLSHASDCGRDNQLSEMGHERGPWHGGREKPSSEESNDQLRSVKRSPRLPSPSNFAGRMGGSREEYG</sequence>
<dbReference type="AlphaFoldDB" id="K0SLY7"/>
<evidence type="ECO:0000256" key="1">
    <source>
        <dbReference type="SAM" id="MobiDB-lite"/>
    </source>
</evidence>
<feature type="region of interest" description="Disordered" evidence="1">
    <location>
        <begin position="241"/>
        <end position="308"/>
    </location>
</feature>
<reference evidence="2 3" key="1">
    <citation type="journal article" date="2012" name="Genome Biol.">
        <title>Genome and low-iron response of an oceanic diatom adapted to chronic iron limitation.</title>
        <authorList>
            <person name="Lommer M."/>
            <person name="Specht M."/>
            <person name="Roy A.S."/>
            <person name="Kraemer L."/>
            <person name="Andreson R."/>
            <person name="Gutowska M.A."/>
            <person name="Wolf J."/>
            <person name="Bergner S.V."/>
            <person name="Schilhabel M.B."/>
            <person name="Klostermeier U.C."/>
            <person name="Beiko R.G."/>
            <person name="Rosenstiel P."/>
            <person name="Hippler M."/>
            <person name="Laroche J."/>
        </authorList>
    </citation>
    <scope>NUCLEOTIDE SEQUENCE [LARGE SCALE GENOMIC DNA]</scope>
    <source>
        <strain evidence="2 3">CCMP1005</strain>
    </source>
</reference>
<dbReference type="EMBL" id="AGNL01015059">
    <property type="protein sequence ID" value="EJK66340.1"/>
    <property type="molecule type" value="Genomic_DNA"/>
</dbReference>
<comment type="caution">
    <text evidence="2">The sequence shown here is derived from an EMBL/GenBank/DDBJ whole genome shotgun (WGS) entry which is preliminary data.</text>
</comment>
<dbReference type="Proteomes" id="UP000266841">
    <property type="component" value="Unassembled WGS sequence"/>
</dbReference>
<organism evidence="2 3">
    <name type="scientific">Thalassiosira oceanica</name>
    <name type="common">Marine diatom</name>
    <dbReference type="NCBI Taxonomy" id="159749"/>
    <lineage>
        <taxon>Eukaryota</taxon>
        <taxon>Sar</taxon>
        <taxon>Stramenopiles</taxon>
        <taxon>Ochrophyta</taxon>
        <taxon>Bacillariophyta</taxon>
        <taxon>Coscinodiscophyceae</taxon>
        <taxon>Thalassiosirophycidae</taxon>
        <taxon>Thalassiosirales</taxon>
        <taxon>Thalassiosiraceae</taxon>
        <taxon>Thalassiosira</taxon>
    </lineage>
</organism>
<feature type="compositionally biased region" description="Polar residues" evidence="1">
    <location>
        <begin position="155"/>
        <end position="165"/>
    </location>
</feature>
<name>K0SLY7_THAOC</name>
<feature type="compositionally biased region" description="Low complexity" evidence="1">
    <location>
        <begin position="104"/>
        <end position="130"/>
    </location>
</feature>
<protein>
    <submittedName>
        <fullName evidence="2">Uncharacterized protein</fullName>
    </submittedName>
</protein>
<proteinExistence type="predicted"/>
<evidence type="ECO:0000313" key="2">
    <source>
        <dbReference type="EMBL" id="EJK66340.1"/>
    </source>
</evidence>
<feature type="compositionally biased region" description="Low complexity" evidence="1">
    <location>
        <begin position="1"/>
        <end position="13"/>
    </location>
</feature>
<gene>
    <name evidence="2" type="ORF">THAOC_12748</name>
</gene>
<feature type="region of interest" description="Disordered" evidence="1">
    <location>
        <begin position="1"/>
        <end position="165"/>
    </location>
</feature>
<feature type="compositionally biased region" description="Basic and acidic residues" evidence="1">
    <location>
        <begin position="135"/>
        <end position="153"/>
    </location>
</feature>
<feature type="compositionally biased region" description="Basic and acidic residues" evidence="1">
    <location>
        <begin position="41"/>
        <end position="50"/>
    </location>
</feature>
<feature type="compositionally biased region" description="Basic and acidic residues" evidence="1">
    <location>
        <begin position="258"/>
        <end position="274"/>
    </location>
</feature>
<accession>K0SLY7</accession>
<evidence type="ECO:0000313" key="3">
    <source>
        <dbReference type="Proteomes" id="UP000266841"/>
    </source>
</evidence>